<feature type="domain" description="Smf/DprA SLOG" evidence="2">
    <location>
        <begin position="101"/>
        <end position="307"/>
    </location>
</feature>
<dbReference type="AlphaFoldDB" id="A0A1H3MIT5"/>
<dbReference type="STRING" id="1244108.SAMN05444004_10382"/>
<dbReference type="Pfam" id="PF21102">
    <property type="entry name" value="DprA_N"/>
    <property type="match status" value="1"/>
</dbReference>
<dbReference type="NCBIfam" id="TIGR00732">
    <property type="entry name" value="dprA"/>
    <property type="match status" value="1"/>
</dbReference>
<dbReference type="SUPFAM" id="SSF102405">
    <property type="entry name" value="MCP/YpsA-like"/>
    <property type="match status" value="1"/>
</dbReference>
<feature type="domain" description="DprA winged helix" evidence="3">
    <location>
        <begin position="325"/>
        <end position="386"/>
    </location>
</feature>
<evidence type="ECO:0000256" key="1">
    <source>
        <dbReference type="ARBA" id="ARBA00006525"/>
    </source>
</evidence>
<name>A0A1H3MIT5_9RHOB</name>
<evidence type="ECO:0000313" key="4">
    <source>
        <dbReference type="EMBL" id="SDY76591.1"/>
    </source>
</evidence>
<dbReference type="EMBL" id="FNPX01000003">
    <property type="protein sequence ID" value="SDY76591.1"/>
    <property type="molecule type" value="Genomic_DNA"/>
</dbReference>
<evidence type="ECO:0000313" key="5">
    <source>
        <dbReference type="Proteomes" id="UP000198914"/>
    </source>
</evidence>
<dbReference type="InterPro" id="IPR036388">
    <property type="entry name" value="WH-like_DNA-bd_sf"/>
</dbReference>
<dbReference type="PANTHER" id="PTHR43022:SF1">
    <property type="entry name" value="PROTEIN SMF"/>
    <property type="match status" value="1"/>
</dbReference>
<evidence type="ECO:0000259" key="3">
    <source>
        <dbReference type="Pfam" id="PF17782"/>
    </source>
</evidence>
<proteinExistence type="inferred from homology"/>
<protein>
    <submittedName>
        <fullName evidence="4">DNA processing protein</fullName>
    </submittedName>
</protein>
<dbReference type="PANTHER" id="PTHR43022">
    <property type="entry name" value="PROTEIN SMF"/>
    <property type="match status" value="1"/>
</dbReference>
<dbReference type="Gene3D" id="1.10.10.10">
    <property type="entry name" value="Winged helix-like DNA-binding domain superfamily/Winged helix DNA-binding domain"/>
    <property type="match status" value="1"/>
</dbReference>
<dbReference type="Proteomes" id="UP000198914">
    <property type="component" value="Unassembled WGS sequence"/>
</dbReference>
<comment type="similarity">
    <text evidence="1">Belongs to the DprA/Smf family.</text>
</comment>
<dbReference type="InterPro" id="IPR041614">
    <property type="entry name" value="DprA_WH"/>
</dbReference>
<dbReference type="InterPro" id="IPR003488">
    <property type="entry name" value="DprA"/>
</dbReference>
<dbReference type="InterPro" id="IPR057666">
    <property type="entry name" value="DrpA_SLOG"/>
</dbReference>
<keyword evidence="5" id="KW-1185">Reference proteome</keyword>
<sequence>MNYAMPDDLLRLPDDLAEAPLPAFEGPPSQEELFARLRLSRSRRIGPATFRRLIAEHGDAQTALAVLPEIARAAGDADYAVADETLVRREIRAARKHGARLLTLGAPGYPARLSEVGSAPSVLWAQGDPSILTAPTVAIVGTRNASSLALRMARALGRDLAEAGVTVVSGLARGVDSVAHDAALVGHTVAVHAGGLDRVYPAENAELAAKIAEGGCNLSERPFGLAPQARDFPRRNRIVAGVAQAVVVVEAAAKSGSMITARDGLDLGREVMAVPGHPFDGRASGCNLLLRDGATLVRGAADVLEYLDDLAPGPTQTAPPPLGGPAPIPAQGALQERILSLLSPVPVAEDQLLRDLSPDGDVAAHHLSAHLSELEISGQVGRRPGGGLVRL</sequence>
<dbReference type="Pfam" id="PF17782">
    <property type="entry name" value="WHD_DprA"/>
    <property type="match status" value="1"/>
</dbReference>
<dbReference type="Pfam" id="PF02481">
    <property type="entry name" value="DNA_processg_A"/>
    <property type="match status" value="1"/>
</dbReference>
<dbReference type="GO" id="GO:0009294">
    <property type="term" value="P:DNA-mediated transformation"/>
    <property type="evidence" value="ECO:0007669"/>
    <property type="project" value="InterPro"/>
</dbReference>
<reference evidence="5" key="1">
    <citation type="submission" date="2016-10" db="EMBL/GenBank/DDBJ databases">
        <authorList>
            <person name="Varghese N."/>
            <person name="Submissions S."/>
        </authorList>
    </citation>
    <scope>NUCLEOTIDE SEQUENCE [LARGE SCALE GENOMIC DNA]</scope>
    <source>
        <strain evidence="5">DSM 100420</strain>
    </source>
</reference>
<evidence type="ECO:0000259" key="2">
    <source>
        <dbReference type="Pfam" id="PF02481"/>
    </source>
</evidence>
<accession>A0A1H3MIT5</accession>
<dbReference type="Gene3D" id="3.40.50.450">
    <property type="match status" value="1"/>
</dbReference>
<organism evidence="4 5">
    <name type="scientific">Jannaschia faecimaris</name>
    <dbReference type="NCBI Taxonomy" id="1244108"/>
    <lineage>
        <taxon>Bacteria</taxon>
        <taxon>Pseudomonadati</taxon>
        <taxon>Pseudomonadota</taxon>
        <taxon>Alphaproteobacteria</taxon>
        <taxon>Rhodobacterales</taxon>
        <taxon>Roseobacteraceae</taxon>
        <taxon>Jannaschia</taxon>
    </lineage>
</organism>
<gene>
    <name evidence="4" type="ORF">SAMN05444004_10382</name>
</gene>